<dbReference type="SFLD" id="SFLDS00003">
    <property type="entry name" value="Haloacid_Dehalogenase"/>
    <property type="match status" value="1"/>
</dbReference>
<dbReference type="PANTHER" id="PTHR43434">
    <property type="entry name" value="PHOSPHOGLYCOLATE PHOSPHATASE"/>
    <property type="match status" value="1"/>
</dbReference>
<dbReference type="InterPro" id="IPR050155">
    <property type="entry name" value="HAD-like_hydrolase_sf"/>
</dbReference>
<organism evidence="5 6">
    <name type="scientific">Thalassobaculum litoreum DSM 18839</name>
    <dbReference type="NCBI Taxonomy" id="1123362"/>
    <lineage>
        <taxon>Bacteria</taxon>
        <taxon>Pseudomonadati</taxon>
        <taxon>Pseudomonadota</taxon>
        <taxon>Alphaproteobacteria</taxon>
        <taxon>Rhodospirillales</taxon>
        <taxon>Thalassobaculaceae</taxon>
        <taxon>Thalassobaculum</taxon>
    </lineage>
</organism>
<comment type="pathway">
    <text evidence="2">Organic acid metabolism; glycolate biosynthesis; glycolate from 2-phosphoglycolate: step 1/1.</text>
</comment>
<dbReference type="EMBL" id="FNBW01000001">
    <property type="protein sequence ID" value="SDF11738.1"/>
    <property type="molecule type" value="Genomic_DNA"/>
</dbReference>
<dbReference type="Pfam" id="PF13419">
    <property type="entry name" value="HAD_2"/>
    <property type="match status" value="1"/>
</dbReference>
<evidence type="ECO:0000313" key="5">
    <source>
        <dbReference type="EMBL" id="SDF11738.1"/>
    </source>
</evidence>
<dbReference type="GO" id="GO:0008967">
    <property type="term" value="F:phosphoglycolate phosphatase activity"/>
    <property type="evidence" value="ECO:0007669"/>
    <property type="project" value="UniProtKB-EC"/>
</dbReference>
<evidence type="ECO:0000256" key="4">
    <source>
        <dbReference type="ARBA" id="ARBA00013078"/>
    </source>
</evidence>
<dbReference type="Gene3D" id="3.40.50.1000">
    <property type="entry name" value="HAD superfamily/HAD-like"/>
    <property type="match status" value="1"/>
</dbReference>
<sequence>MKRLPRPDAVLFDWDSTLVDNWGGITRALSATFTEYGLDPWDELQVRANAKLSMRDSFPKLFGERWEDASKKFYESFASVHLETLRPLPGAVELLDALAAEGIPMGVVSNKSGTYLRLETAHLGWDRYFHRILGSHDAPKDKPAADPIHMALEGTGVAAGPSVWFVGDSAVDLASAHAAGCVPVLVHPEVPHPEDLSDCPPAMQLFDCYGLLGALRG</sequence>
<name>A0A8G2BE34_9PROT</name>
<dbReference type="InterPro" id="IPR023214">
    <property type="entry name" value="HAD_sf"/>
</dbReference>
<gene>
    <name evidence="5" type="ORF">SAMN05660686_00323</name>
</gene>
<dbReference type="AlphaFoldDB" id="A0A8G2BE34"/>
<dbReference type="SUPFAM" id="SSF56784">
    <property type="entry name" value="HAD-like"/>
    <property type="match status" value="1"/>
</dbReference>
<comment type="caution">
    <text evidence="5">The sequence shown here is derived from an EMBL/GenBank/DDBJ whole genome shotgun (WGS) entry which is preliminary data.</text>
</comment>
<dbReference type="SFLD" id="SFLDG01129">
    <property type="entry name" value="C1.5:_HAD__Beta-PGM__Phosphata"/>
    <property type="match status" value="1"/>
</dbReference>
<proteinExistence type="inferred from homology"/>
<keyword evidence="6" id="KW-1185">Reference proteome</keyword>
<dbReference type="Proteomes" id="UP000198615">
    <property type="component" value="Unassembled WGS sequence"/>
</dbReference>
<evidence type="ECO:0000256" key="1">
    <source>
        <dbReference type="ARBA" id="ARBA00000830"/>
    </source>
</evidence>
<dbReference type="InterPro" id="IPR041492">
    <property type="entry name" value="HAD_2"/>
</dbReference>
<dbReference type="EC" id="3.1.3.18" evidence="4"/>
<comment type="catalytic activity">
    <reaction evidence="1">
        <text>2-phosphoglycolate + H2O = glycolate + phosphate</text>
        <dbReference type="Rhea" id="RHEA:14369"/>
        <dbReference type="ChEBI" id="CHEBI:15377"/>
        <dbReference type="ChEBI" id="CHEBI:29805"/>
        <dbReference type="ChEBI" id="CHEBI:43474"/>
        <dbReference type="ChEBI" id="CHEBI:58033"/>
        <dbReference type="EC" id="3.1.3.18"/>
    </reaction>
</comment>
<dbReference type="PANTHER" id="PTHR43434:SF1">
    <property type="entry name" value="PHOSPHOGLYCOLATE PHOSPHATASE"/>
    <property type="match status" value="1"/>
</dbReference>
<dbReference type="OrthoDB" id="9782449at2"/>
<evidence type="ECO:0000256" key="2">
    <source>
        <dbReference type="ARBA" id="ARBA00004818"/>
    </source>
</evidence>
<reference evidence="5 6" key="1">
    <citation type="submission" date="2016-10" db="EMBL/GenBank/DDBJ databases">
        <authorList>
            <person name="Varghese N."/>
            <person name="Submissions S."/>
        </authorList>
    </citation>
    <scope>NUCLEOTIDE SEQUENCE [LARGE SCALE GENOMIC DNA]</scope>
    <source>
        <strain evidence="5 6">DSM 18839</strain>
    </source>
</reference>
<evidence type="ECO:0000256" key="3">
    <source>
        <dbReference type="ARBA" id="ARBA00006171"/>
    </source>
</evidence>
<dbReference type="Gene3D" id="1.10.150.730">
    <property type="match status" value="1"/>
</dbReference>
<accession>A0A8G2BE34</accession>
<dbReference type="GO" id="GO:0005829">
    <property type="term" value="C:cytosol"/>
    <property type="evidence" value="ECO:0007669"/>
    <property type="project" value="TreeGrafter"/>
</dbReference>
<dbReference type="NCBIfam" id="TIGR01549">
    <property type="entry name" value="HAD-SF-IA-v1"/>
    <property type="match status" value="1"/>
</dbReference>
<dbReference type="RefSeq" id="WP_093147641.1">
    <property type="nucleotide sequence ID" value="NZ_FNBW01000001.1"/>
</dbReference>
<evidence type="ECO:0000313" key="6">
    <source>
        <dbReference type="Proteomes" id="UP000198615"/>
    </source>
</evidence>
<comment type="similarity">
    <text evidence="3">Belongs to the HAD-like hydrolase superfamily. CbbY/CbbZ/Gph/YieH family.</text>
</comment>
<dbReference type="InterPro" id="IPR036412">
    <property type="entry name" value="HAD-like_sf"/>
</dbReference>
<dbReference type="GO" id="GO:0006281">
    <property type="term" value="P:DNA repair"/>
    <property type="evidence" value="ECO:0007669"/>
    <property type="project" value="TreeGrafter"/>
</dbReference>
<protein>
    <recommendedName>
        <fullName evidence="4">phosphoglycolate phosphatase</fullName>
        <ecNumber evidence="4">3.1.3.18</ecNumber>
    </recommendedName>
</protein>
<dbReference type="InterPro" id="IPR006439">
    <property type="entry name" value="HAD-SF_hydro_IA"/>
</dbReference>